<dbReference type="PROSITE" id="PS51642">
    <property type="entry name" value="HEMOPEXIN_2"/>
    <property type="match status" value="1"/>
</dbReference>
<reference evidence="3 4" key="1">
    <citation type="journal article" date="2018" name="Gigascience">
        <title>Genomes of trombidid mites reveal novel predicted allergens and laterally-transferred genes associated with secondary metabolism.</title>
        <authorList>
            <person name="Dong X."/>
            <person name="Chaisiri K."/>
            <person name="Xia D."/>
            <person name="Armstrong S.D."/>
            <person name="Fang Y."/>
            <person name="Donnelly M.J."/>
            <person name="Kadowaki T."/>
            <person name="McGarry J.W."/>
            <person name="Darby A.C."/>
            <person name="Makepeace B.L."/>
        </authorList>
    </citation>
    <scope>NUCLEOTIDE SEQUENCE [LARGE SCALE GENOMIC DNA]</scope>
    <source>
        <strain evidence="3">UoL-UT</strain>
    </source>
</reference>
<feature type="repeat" description="Hemopexin" evidence="1">
    <location>
        <begin position="230"/>
        <end position="275"/>
    </location>
</feature>
<evidence type="ECO:0000313" key="3">
    <source>
        <dbReference type="EMBL" id="RWS25623.1"/>
    </source>
</evidence>
<accession>A0A443SDM5</accession>
<dbReference type="VEuPathDB" id="VectorBase:LDEU006416"/>
<dbReference type="Gene3D" id="2.110.10.10">
    <property type="entry name" value="Hemopexin-like domain"/>
    <property type="match status" value="1"/>
</dbReference>
<dbReference type="EMBL" id="NCKV01003515">
    <property type="protein sequence ID" value="RWS25623.1"/>
    <property type="molecule type" value="Genomic_DNA"/>
</dbReference>
<evidence type="ECO:0000256" key="2">
    <source>
        <dbReference type="SAM" id="Phobius"/>
    </source>
</evidence>
<dbReference type="InterPro" id="IPR018487">
    <property type="entry name" value="Hemopexin-like_repeat"/>
</dbReference>
<dbReference type="InterPro" id="IPR036375">
    <property type="entry name" value="Hemopexin-like_dom_sf"/>
</dbReference>
<comment type="caution">
    <text evidence="3">The sequence shown here is derived from an EMBL/GenBank/DDBJ whole genome shotgun (WGS) entry which is preliminary data.</text>
</comment>
<gene>
    <name evidence="3" type="ORF">B4U80_13799</name>
</gene>
<dbReference type="SUPFAM" id="SSF50923">
    <property type="entry name" value="Hemopexin-like domain"/>
    <property type="match status" value="1"/>
</dbReference>
<evidence type="ECO:0000256" key="1">
    <source>
        <dbReference type="PROSITE-ProRule" id="PRU01011"/>
    </source>
</evidence>
<keyword evidence="4" id="KW-1185">Reference proteome</keyword>
<protein>
    <submittedName>
        <fullName evidence="3">Uncharacterized protein</fullName>
    </submittedName>
</protein>
<sequence length="375" mass="43139">MTPDSNIKLLAIIRLPAVNDYYSAIFYEADNSFQYNITSAINIPVTPGSVEIGADARFKALDIFWNNSNGQLLGKSPYFENTVLLGCPPTLCVYAEFDAAFMSKVNTRLYLFFESHYWVTDNITSPYQSFKAQELTTINTLSLEKIKQTFTSAFSHGRRSFLVTGEDKVWISDLNFTGFYIQSSETLCLFATADVYYVYDFLLQQLSEEYLRKVQAVDYPLSITDFKGIPESIDAAFAYKNNIYFFCGSFIYRLTESNNGFDLTVGLFQERFIDCSKYPYNVVKTNYSSFDNLKSHLLKFKPKAYKGVESFSFRNFLFAFLVMLAAIAVLILLCVFLSYTFEACNKCNKKKQTKYPIKHTTLRRKRFSKIVSKKK</sequence>
<dbReference type="Proteomes" id="UP000288716">
    <property type="component" value="Unassembled WGS sequence"/>
</dbReference>
<dbReference type="AlphaFoldDB" id="A0A443SDM5"/>
<feature type="transmembrane region" description="Helical" evidence="2">
    <location>
        <begin position="316"/>
        <end position="341"/>
    </location>
</feature>
<keyword evidence="2" id="KW-1133">Transmembrane helix</keyword>
<evidence type="ECO:0000313" key="4">
    <source>
        <dbReference type="Proteomes" id="UP000288716"/>
    </source>
</evidence>
<keyword evidence="2" id="KW-0812">Transmembrane</keyword>
<proteinExistence type="predicted"/>
<name>A0A443SDM5_9ACAR</name>
<organism evidence="3 4">
    <name type="scientific">Leptotrombidium deliense</name>
    <dbReference type="NCBI Taxonomy" id="299467"/>
    <lineage>
        <taxon>Eukaryota</taxon>
        <taxon>Metazoa</taxon>
        <taxon>Ecdysozoa</taxon>
        <taxon>Arthropoda</taxon>
        <taxon>Chelicerata</taxon>
        <taxon>Arachnida</taxon>
        <taxon>Acari</taxon>
        <taxon>Acariformes</taxon>
        <taxon>Trombidiformes</taxon>
        <taxon>Prostigmata</taxon>
        <taxon>Anystina</taxon>
        <taxon>Parasitengona</taxon>
        <taxon>Trombiculoidea</taxon>
        <taxon>Trombiculidae</taxon>
        <taxon>Leptotrombidium</taxon>
    </lineage>
</organism>
<keyword evidence="2" id="KW-0472">Membrane</keyword>